<dbReference type="Pfam" id="PF13448">
    <property type="entry name" value="DUF4114"/>
    <property type="match status" value="1"/>
</dbReference>
<evidence type="ECO:0000313" key="4">
    <source>
        <dbReference type="Proteomes" id="UP000050465"/>
    </source>
</evidence>
<dbReference type="EMBL" id="LJZR01000002">
    <property type="protein sequence ID" value="KPQ37197.1"/>
    <property type="molecule type" value="Genomic_DNA"/>
</dbReference>
<gene>
    <name evidence="3" type="ORF">HLUCCA11_01850</name>
</gene>
<evidence type="ECO:0000259" key="2">
    <source>
        <dbReference type="Pfam" id="PF13448"/>
    </source>
</evidence>
<dbReference type="Proteomes" id="UP000050465">
    <property type="component" value="Unassembled WGS sequence"/>
</dbReference>
<evidence type="ECO:0000313" key="3">
    <source>
        <dbReference type="EMBL" id="KPQ37197.1"/>
    </source>
</evidence>
<reference evidence="3 4" key="1">
    <citation type="submission" date="2015-09" db="EMBL/GenBank/DDBJ databases">
        <title>Identification and resolution of microdiversity through metagenomic sequencing of parallel consortia.</title>
        <authorList>
            <person name="Nelson W.C."/>
            <person name="Romine M.F."/>
            <person name="Lindemann S.R."/>
        </authorList>
    </citation>
    <scope>NUCLEOTIDE SEQUENCE [LARGE SCALE GENOMIC DNA]</scope>
    <source>
        <strain evidence="3">Ana</strain>
    </source>
</reference>
<dbReference type="InterPro" id="IPR013424">
    <property type="entry name" value="Ice-binding_C"/>
</dbReference>
<feature type="domain" description="Ice-binding protein C-terminal" evidence="1">
    <location>
        <begin position="295"/>
        <end position="317"/>
    </location>
</feature>
<evidence type="ECO:0000259" key="1">
    <source>
        <dbReference type="Pfam" id="PF07589"/>
    </source>
</evidence>
<dbReference type="Pfam" id="PF07589">
    <property type="entry name" value="PEP-CTERM"/>
    <property type="match status" value="1"/>
</dbReference>
<proteinExistence type="predicted"/>
<dbReference type="PATRIC" id="fig|1666911.3.peg.1595"/>
<evidence type="ECO:0008006" key="5">
    <source>
        <dbReference type="Google" id="ProtNLM"/>
    </source>
</evidence>
<name>A0A0P8BT33_9CYAN</name>
<dbReference type="InterPro" id="IPR025193">
    <property type="entry name" value="DUF4114"/>
</dbReference>
<feature type="domain" description="DUF4114" evidence="2">
    <location>
        <begin position="196"/>
        <end position="285"/>
    </location>
</feature>
<dbReference type="STRING" id="1666911.HLUCCA11_01850"/>
<comment type="caution">
    <text evidence="3">The sequence shown here is derived from an EMBL/GenBank/DDBJ whole genome shotgun (WGS) entry which is preliminary data.</text>
</comment>
<accession>A0A0P8BT33</accession>
<sequence>MPSEMSVRNITEIFTEIYTCFVAPIRSSTSIPQKYEVDVNCELYSKQFLGHIMKRRPRLSNGFVIMKKLATQLGIATISTLSLLGMAAQAEAAALRGDLLTTFSSFVQAEGVAFDEIALPKLDAASLFWDGSTNHVEVFFIDEGARFKNQLLFSANNSPLETIFDNVSSQHSTFSESDGVLALGEGRKLSPFSGPTQLSFFIRSDGFNGGTDLYGADADTSSTVAGQTVNPDGLTHLIAYEYFDEVEQEHYTIIGFEDLYGALNATGGRNQESDRDFNDVLFAVRGLSQQSSTDIPEPSALMGLMGVAALGLKWLKR</sequence>
<dbReference type="AlphaFoldDB" id="A0A0P8BT33"/>
<protein>
    <recommendedName>
        <fullName evidence="5">PEP-CTERM sorting domain-containing protein</fullName>
    </recommendedName>
</protein>
<organism evidence="3 4">
    <name type="scientific">Phormidesmis priestleyi Ana</name>
    <dbReference type="NCBI Taxonomy" id="1666911"/>
    <lineage>
        <taxon>Bacteria</taxon>
        <taxon>Bacillati</taxon>
        <taxon>Cyanobacteriota</taxon>
        <taxon>Cyanophyceae</taxon>
        <taxon>Leptolyngbyales</taxon>
        <taxon>Leptolyngbyaceae</taxon>
        <taxon>Phormidesmis</taxon>
    </lineage>
</organism>